<name>A0A7J6M256_PEROL</name>
<gene>
    <name evidence="1" type="ORF">FOZ61_010649</name>
</gene>
<reference evidence="1 2" key="1">
    <citation type="submission" date="2020-04" db="EMBL/GenBank/DDBJ databases">
        <title>Perkinsus olseni comparative genomics.</title>
        <authorList>
            <person name="Bogema D.R."/>
        </authorList>
    </citation>
    <scope>NUCLEOTIDE SEQUENCE [LARGE SCALE GENOMIC DNA]</scope>
    <source>
        <strain evidence="1">ATCC PRA-179</strain>
    </source>
</reference>
<sequence length="372" mass="41465">MDSARFLVAARMMSIRAQSADISEDVMSAIWDYLPLVVYPNSFYLKEQYTLPGHMLAYDCESNLNLKTGEFIGRMVSSTFIGPARIRLPMTSGRGSDKFGRGISPKNISSFQAVGSIGDGHAGCVLGNCFYYYFYKDPNKLYRISFKQPPHMRSVIKVPEPVADLRVVDGVLFITGAVSSRIFMMVGAHCEFKYVMTMISQETTDSASEGDEDDPEWFPSPKFQDALIEDGRPMTIMFTKGGTWGKICVWQASGGIFETPERNVFMCRFFPRTGGNICFGTFANRYGESGYVYHIYEDLILSPNLFAEDGSATSLYVDDDWNVCVSSLGIGVDPEFGLGLVGFGLNIFQFYHQVSATKFRDGRLLASKSMQS</sequence>
<protein>
    <submittedName>
        <fullName evidence="1">Uncharacterized protein</fullName>
    </submittedName>
</protein>
<dbReference type="Proteomes" id="UP000570595">
    <property type="component" value="Unassembled WGS sequence"/>
</dbReference>
<dbReference type="AlphaFoldDB" id="A0A7J6M256"/>
<organism evidence="1 2">
    <name type="scientific">Perkinsus olseni</name>
    <name type="common">Perkinsus atlanticus</name>
    <dbReference type="NCBI Taxonomy" id="32597"/>
    <lineage>
        <taxon>Eukaryota</taxon>
        <taxon>Sar</taxon>
        <taxon>Alveolata</taxon>
        <taxon>Perkinsozoa</taxon>
        <taxon>Perkinsea</taxon>
        <taxon>Perkinsida</taxon>
        <taxon>Perkinsidae</taxon>
        <taxon>Perkinsus</taxon>
    </lineage>
</organism>
<comment type="caution">
    <text evidence="1">The sequence shown here is derived from an EMBL/GenBank/DDBJ whole genome shotgun (WGS) entry which is preliminary data.</text>
</comment>
<evidence type="ECO:0000313" key="1">
    <source>
        <dbReference type="EMBL" id="KAF4665642.1"/>
    </source>
</evidence>
<dbReference type="EMBL" id="JABAHT010000089">
    <property type="protein sequence ID" value="KAF4665642.1"/>
    <property type="molecule type" value="Genomic_DNA"/>
</dbReference>
<proteinExistence type="predicted"/>
<dbReference type="OrthoDB" id="10275662at2759"/>
<evidence type="ECO:0000313" key="2">
    <source>
        <dbReference type="Proteomes" id="UP000570595"/>
    </source>
</evidence>
<accession>A0A7J6M256</accession>